<dbReference type="InterPro" id="IPR011993">
    <property type="entry name" value="PH-like_dom_sf"/>
</dbReference>
<keyword evidence="3" id="KW-1185">Reference proteome</keyword>
<reference evidence="2 3" key="1">
    <citation type="submission" date="2018-06" db="EMBL/GenBank/DDBJ databases">
        <title>Comparative genomics reveals the genomic features of Rhizophagus irregularis, R. cerebriforme, R. diaphanum and Gigaspora rosea, and their symbiotic lifestyle signature.</title>
        <authorList>
            <person name="Morin E."/>
            <person name="San Clemente H."/>
            <person name="Chen E.C.H."/>
            <person name="De La Providencia I."/>
            <person name="Hainaut M."/>
            <person name="Kuo A."/>
            <person name="Kohler A."/>
            <person name="Murat C."/>
            <person name="Tang N."/>
            <person name="Roy S."/>
            <person name="Loubradou J."/>
            <person name="Henrissat B."/>
            <person name="Grigoriev I.V."/>
            <person name="Corradi N."/>
            <person name="Roux C."/>
            <person name="Martin F.M."/>
        </authorList>
    </citation>
    <scope>NUCLEOTIDE SEQUENCE [LARGE SCALE GENOMIC DNA]</scope>
    <source>
        <strain evidence="2 3">DAOM 194757</strain>
    </source>
</reference>
<feature type="domain" description="Meiotic expression up-regulated protein 6 PH" evidence="1">
    <location>
        <begin position="51"/>
        <end position="115"/>
    </location>
</feature>
<dbReference type="Pfam" id="PF15406">
    <property type="entry name" value="PH_6"/>
    <property type="match status" value="1"/>
</dbReference>
<dbReference type="Gene3D" id="2.30.29.30">
    <property type="entry name" value="Pleckstrin-homology domain (PH domain)/Phosphotyrosine-binding domain (PTB)"/>
    <property type="match status" value="1"/>
</dbReference>
<name>A0A397V5W6_9GLOM</name>
<dbReference type="Proteomes" id="UP000266673">
    <property type="component" value="Unassembled WGS sequence"/>
</dbReference>
<dbReference type="OrthoDB" id="5593352at2759"/>
<dbReference type="AlphaFoldDB" id="A0A397V5W6"/>
<comment type="caution">
    <text evidence="2">The sequence shown here is derived from an EMBL/GenBank/DDBJ whole genome shotgun (WGS) entry which is preliminary data.</text>
</comment>
<dbReference type="InterPro" id="IPR039483">
    <property type="entry name" value="Meu6_PH_dom"/>
</dbReference>
<dbReference type="EMBL" id="QKWP01000616">
    <property type="protein sequence ID" value="RIB17311.1"/>
    <property type="molecule type" value="Genomic_DNA"/>
</dbReference>
<gene>
    <name evidence="2" type="ORF">C2G38_2187683</name>
</gene>
<dbReference type="InterPro" id="IPR039712">
    <property type="entry name" value="Meu6"/>
</dbReference>
<sequence>MHNFIPPEPISEGWLFKHICKFIFGVKLLECFELGEAPIPEDKLKNNKIFFCNIAHATQTSKGLLFYYQNENLKEKQMPSGIINLKGVVCEDIGQNKFKIIAKNGKEYVFEAPNKEFKRC</sequence>
<proteinExistence type="predicted"/>
<evidence type="ECO:0000313" key="3">
    <source>
        <dbReference type="Proteomes" id="UP000266673"/>
    </source>
</evidence>
<evidence type="ECO:0000313" key="2">
    <source>
        <dbReference type="EMBL" id="RIB17311.1"/>
    </source>
</evidence>
<evidence type="ECO:0000259" key="1">
    <source>
        <dbReference type="Pfam" id="PF15406"/>
    </source>
</evidence>
<dbReference type="PANTHER" id="PTHR42073">
    <property type="entry name" value="MEIOTIC EXPRESSION UP-REGULATED PROTEIN 6"/>
    <property type="match status" value="1"/>
</dbReference>
<protein>
    <recommendedName>
        <fullName evidence="1">Meiotic expression up-regulated protein 6 PH domain-containing protein</fullName>
    </recommendedName>
</protein>
<accession>A0A397V5W6</accession>
<dbReference type="SUPFAM" id="SSF50729">
    <property type="entry name" value="PH domain-like"/>
    <property type="match status" value="1"/>
</dbReference>
<organism evidence="2 3">
    <name type="scientific">Gigaspora rosea</name>
    <dbReference type="NCBI Taxonomy" id="44941"/>
    <lineage>
        <taxon>Eukaryota</taxon>
        <taxon>Fungi</taxon>
        <taxon>Fungi incertae sedis</taxon>
        <taxon>Mucoromycota</taxon>
        <taxon>Glomeromycotina</taxon>
        <taxon>Glomeromycetes</taxon>
        <taxon>Diversisporales</taxon>
        <taxon>Gigasporaceae</taxon>
        <taxon>Gigaspora</taxon>
    </lineage>
</organism>
<dbReference type="PANTHER" id="PTHR42073:SF1">
    <property type="entry name" value="MEIOTIC EXPRESSION UP-REGULATED PROTEIN 6"/>
    <property type="match status" value="1"/>
</dbReference>